<keyword evidence="1" id="KW-0238">DNA-binding</keyword>
<feature type="region of interest" description="Disordered" evidence="3">
    <location>
        <begin position="1373"/>
        <end position="1466"/>
    </location>
</feature>
<reference evidence="4 5" key="1">
    <citation type="journal article" date="2010" name="Science">
        <title>Genomic analysis of organismal complexity in the multicellular green alga Volvox carteri.</title>
        <authorList>
            <person name="Prochnik S.E."/>
            <person name="Umen J."/>
            <person name="Nedelcu A.M."/>
            <person name="Hallmann A."/>
            <person name="Miller S.M."/>
            <person name="Nishii I."/>
            <person name="Ferris P."/>
            <person name="Kuo A."/>
            <person name="Mitros T."/>
            <person name="Fritz-Laylin L.K."/>
            <person name="Hellsten U."/>
            <person name="Chapman J."/>
            <person name="Simakov O."/>
            <person name="Rensing S.A."/>
            <person name="Terry A."/>
            <person name="Pangilinan J."/>
            <person name="Kapitonov V."/>
            <person name="Jurka J."/>
            <person name="Salamov A."/>
            <person name="Shapiro H."/>
            <person name="Schmutz J."/>
            <person name="Grimwood J."/>
            <person name="Lindquist E."/>
            <person name="Lucas S."/>
            <person name="Grigoriev I.V."/>
            <person name="Schmitt R."/>
            <person name="Kirk D."/>
            <person name="Rokhsar D.S."/>
        </authorList>
    </citation>
    <scope>NUCLEOTIDE SEQUENCE [LARGE SCALE GENOMIC DNA]</scope>
    <source>
        <strain evidence="5">f. Nagariensis / Eve</strain>
    </source>
</reference>
<proteinExistence type="predicted"/>
<evidence type="ECO:0000313" key="4">
    <source>
        <dbReference type="EMBL" id="EFJ40924.1"/>
    </source>
</evidence>
<dbReference type="SUPFAM" id="SSF57756">
    <property type="entry name" value="Retrovirus zinc finger-like domains"/>
    <property type="match status" value="1"/>
</dbReference>
<feature type="compositionally biased region" description="Basic residues" evidence="3">
    <location>
        <begin position="1400"/>
        <end position="1412"/>
    </location>
</feature>
<dbReference type="Gene3D" id="1.10.150.130">
    <property type="match status" value="1"/>
</dbReference>
<dbReference type="InParanoid" id="D8UH64"/>
<protein>
    <recommendedName>
        <fullName evidence="6">CCHC-type domain-containing protein</fullName>
    </recommendedName>
</protein>
<dbReference type="GO" id="GO:0008270">
    <property type="term" value="F:zinc ion binding"/>
    <property type="evidence" value="ECO:0007669"/>
    <property type="project" value="InterPro"/>
</dbReference>
<organism evidence="5">
    <name type="scientific">Volvox carteri f. nagariensis</name>
    <dbReference type="NCBI Taxonomy" id="3068"/>
    <lineage>
        <taxon>Eukaryota</taxon>
        <taxon>Viridiplantae</taxon>
        <taxon>Chlorophyta</taxon>
        <taxon>core chlorophytes</taxon>
        <taxon>Chlorophyceae</taxon>
        <taxon>CS clade</taxon>
        <taxon>Chlamydomonadales</taxon>
        <taxon>Volvocaceae</taxon>
        <taxon>Volvox</taxon>
    </lineage>
</organism>
<feature type="coiled-coil region" evidence="2">
    <location>
        <begin position="338"/>
        <end position="379"/>
    </location>
</feature>
<dbReference type="eggNOG" id="ENOG502QUG9">
    <property type="taxonomic scope" value="Eukaryota"/>
</dbReference>
<dbReference type="InterPro" id="IPR010998">
    <property type="entry name" value="Integrase_recombinase_N"/>
</dbReference>
<keyword evidence="2" id="KW-0175">Coiled coil</keyword>
<feature type="region of interest" description="Disordered" evidence="3">
    <location>
        <begin position="1085"/>
        <end position="1191"/>
    </location>
</feature>
<feature type="compositionally biased region" description="Basic and acidic residues" evidence="3">
    <location>
        <begin position="1"/>
        <end position="12"/>
    </location>
</feature>
<feature type="compositionally biased region" description="Low complexity" evidence="3">
    <location>
        <begin position="1153"/>
        <end position="1170"/>
    </location>
</feature>
<feature type="region of interest" description="Disordered" evidence="3">
    <location>
        <begin position="1043"/>
        <end position="1073"/>
    </location>
</feature>
<dbReference type="OrthoDB" id="563682at2759"/>
<dbReference type="GeneID" id="9623111"/>
<dbReference type="Gene3D" id="4.10.60.10">
    <property type="entry name" value="Zinc finger, CCHC-type"/>
    <property type="match status" value="1"/>
</dbReference>
<name>D8UH64_VOLCA</name>
<evidence type="ECO:0008006" key="6">
    <source>
        <dbReference type="Google" id="ProtNLM"/>
    </source>
</evidence>
<feature type="compositionally biased region" description="Gly residues" evidence="3">
    <location>
        <begin position="1138"/>
        <end position="1147"/>
    </location>
</feature>
<dbReference type="KEGG" id="vcn:VOLCADRAFT_99177"/>
<sequence>MYGFETNKHTRDICAGAARAGPNTTDRDHGDPPAPEPAGALPGTPKPPEHLTPQWWRPRWKVTCDQILEDRIPWKPGKGQAKDTTGQQQIVYDLYNDVEDIVEVLAGPITKRIVPSNVKPPKKQKIGADKTTTHEQYYTVRWKDTITPISIVGAYTSMGYVPRQLLPVTGLYGTRIDHHFRRAIWEPSDIPAAQLAQSVTMFPFLGLEVALVAMFAGIVMMPAKRRVGDQVVELQKVHADLHAQLTAIEQADDYQKAASLLASDPLACLNKKKFSTVMGHAWDTYVSLKSQMASVSAHIAQLEMTMEQPAMKVLVSDKSGRVVERPFKDLDYVNDGWVNKSGKEHKALKRENRELNQVYHALQKVNRNLEDEREARRDEAPPEQIEELEKATNDAITEGENLLTDLNTRLRKAMLVGWETVESLDLPDCCKSEEERSKLLSAHKRVVAEKECERRGNKPSAQKPFGAGFRQRQFMAPSPGFGQAQVGFGSVQGAMLPHQALPFTPGLQFGGMAPMSQGGGKPPRAPKPTDQCHRCKQFGHFANMCSNPPAPRSWTKQWVQQGFPLWWKQAGITPPPRVMRNHQGALEQRAFVTESVSALLAAGAVRQVAGVGDAFAASFWERAGRLVVPSHLGLLAESQAFAASSRAASTKKVYVYPWEGFKSWCRAGGYCYLPASPVMVGMYLTSVAKTASSYATVKLASAAIFMQHDLACEGANPTKHPFCKAVRAAAKRSLGTAVLNRPFAPQPAIIEVSVTRLASSHGSKHTLLLAGTQARLMSISGTQARLTSISGPFGSRNSAVAAAAGTGLRGGGGGSAAAAAAAALPVPLASLESLELLAFLSSGLPQGLSIGSDLANHLALLSSPGAGGAEVLNVAAIIERIVQLLTNVHSHFSRSSKRITALKRVASEAGTRGNRMLKNVEPRWISIYRPLCRVLDESAALTAYFDPELALLSAALAMRGVAAMVTAVAMARREGSQPTLSMGLGSLVRADSAAFKPDVPEAVSLSEIHATPFTTGLPKELLAAIAAQAAGGGSGGVAAVGSGGSGSGGGSQRHGHAVGEDGRAAGGGGGRPGCEAVVEAVEAAGGEGGDEGGGRRGRGGARVQDAAGGGVAPDETGSRGSHGGSGGAATAVNAMRPPGGGGGGGEGSRALRMRGSSGSDRSGASGSSLRAEGPALHRCRGGGGGGGSAAAATDTAVGPFGGRNGIAVAASAADAGAAGTGPFGSRNSAVAAAAGTGLRGGGGGSAAAAAAAALPVPLASLESLELLAFLSSGLPQGLSIGSDLANHLALLSSPGAGGGGAAGNRKSATIGIDAGSGSGNWAREGGASRGAAATATAVVVPGGEPAAAAAAPQSPSGAHSPSNGMASLLAAVAAAADEEQQQKYPHQRHHPFHQLQYQKQKQHHQHEHHHQQQYHNGQDSVPLHPHGAPAPQVAAAAVTTVTTGHGARGQQSTGRGHGGRGSNSAFSGRALGSFELAAALRGPDAANAGGDGFYPGGNLPFPLTTNNLNHHHAYRLSNGGGGSGSYDGGMLGDWGINLPISALTNLGHTASGADIAAEGGADGVGVSVGSLLSAAAAAAAAAGGGGSTYHRRAEPLLRAPSLADAVNGGGGDDGGATWPQALSAAWPTGALSSFPGRAGGGGGGCRH</sequence>
<evidence type="ECO:0000256" key="2">
    <source>
        <dbReference type="SAM" id="Coils"/>
    </source>
</evidence>
<dbReference type="EMBL" id="GL378404">
    <property type="protein sequence ID" value="EFJ40924.1"/>
    <property type="molecule type" value="Genomic_DNA"/>
</dbReference>
<feature type="compositionally biased region" description="Low complexity" evidence="3">
    <location>
        <begin position="1424"/>
        <end position="1445"/>
    </location>
</feature>
<gene>
    <name evidence="4" type="ORF">VOLCADRAFT_99177</name>
</gene>
<dbReference type="InterPro" id="IPR036875">
    <property type="entry name" value="Znf_CCHC_sf"/>
</dbReference>
<dbReference type="STRING" id="3068.D8UH64"/>
<dbReference type="GO" id="GO:0003677">
    <property type="term" value="F:DNA binding"/>
    <property type="evidence" value="ECO:0007669"/>
    <property type="project" value="UniProtKB-KW"/>
</dbReference>
<evidence type="ECO:0000256" key="1">
    <source>
        <dbReference type="ARBA" id="ARBA00023125"/>
    </source>
</evidence>
<feature type="compositionally biased region" description="Gly residues" evidence="3">
    <location>
        <begin position="1043"/>
        <end position="1052"/>
    </location>
</feature>
<dbReference type="RefSeq" id="XP_002957991.1">
    <property type="nucleotide sequence ID" value="XM_002957945.1"/>
</dbReference>
<keyword evidence="5" id="KW-1185">Reference proteome</keyword>
<dbReference type="SUPFAM" id="SSF47823">
    <property type="entry name" value="lambda integrase-like, N-terminal domain"/>
    <property type="match status" value="1"/>
</dbReference>
<dbReference type="Proteomes" id="UP000001058">
    <property type="component" value="Unassembled WGS sequence"/>
</dbReference>
<evidence type="ECO:0000313" key="5">
    <source>
        <dbReference type="Proteomes" id="UP000001058"/>
    </source>
</evidence>
<accession>D8UH64</accession>
<evidence type="ECO:0000256" key="3">
    <source>
        <dbReference type="SAM" id="MobiDB-lite"/>
    </source>
</evidence>
<feature type="region of interest" description="Disordered" evidence="3">
    <location>
        <begin position="1"/>
        <end position="53"/>
    </location>
</feature>